<comment type="caution">
    <text evidence="1">The sequence shown here is derived from an EMBL/GenBank/DDBJ whole genome shotgun (WGS) entry which is preliminary data.</text>
</comment>
<dbReference type="Proteomes" id="UP001241377">
    <property type="component" value="Unassembled WGS sequence"/>
</dbReference>
<protein>
    <submittedName>
        <fullName evidence="1">Uncharacterized protein</fullName>
    </submittedName>
</protein>
<accession>A0ACC2V8P4</accession>
<dbReference type="EMBL" id="JASBWR010000099">
    <property type="protein sequence ID" value="KAJ9095739.1"/>
    <property type="molecule type" value="Genomic_DNA"/>
</dbReference>
<evidence type="ECO:0000313" key="2">
    <source>
        <dbReference type="Proteomes" id="UP001241377"/>
    </source>
</evidence>
<keyword evidence="2" id="KW-1185">Reference proteome</keyword>
<name>A0ACC2V8P4_9TREE</name>
<evidence type="ECO:0000313" key="1">
    <source>
        <dbReference type="EMBL" id="KAJ9095739.1"/>
    </source>
</evidence>
<organism evidence="1 2">
    <name type="scientific">Naganishia cerealis</name>
    <dbReference type="NCBI Taxonomy" id="610337"/>
    <lineage>
        <taxon>Eukaryota</taxon>
        <taxon>Fungi</taxon>
        <taxon>Dikarya</taxon>
        <taxon>Basidiomycota</taxon>
        <taxon>Agaricomycotina</taxon>
        <taxon>Tremellomycetes</taxon>
        <taxon>Filobasidiales</taxon>
        <taxon>Filobasidiaceae</taxon>
        <taxon>Naganishia</taxon>
    </lineage>
</organism>
<proteinExistence type="predicted"/>
<sequence length="152" mass="16551">MEWSDVDLTAQFGPLFASAVFIALQAFSKLDQWSSSDEVNAKDSVTGCIAHLLIWSSSTLAGRNSAAQRIIDGIHAKETEKGGQSKGGATVDCACVDGDKMSDVKRFCYDYRRDVLQQSTHQLAKPLLSATSETSRMLPRIPTNSSKDESFV</sequence>
<reference evidence="1" key="1">
    <citation type="submission" date="2023-04" db="EMBL/GenBank/DDBJ databases">
        <title>Draft Genome sequencing of Naganishia species isolated from polar environments using Oxford Nanopore Technology.</title>
        <authorList>
            <person name="Leo P."/>
            <person name="Venkateswaran K."/>
        </authorList>
    </citation>
    <scope>NUCLEOTIDE SEQUENCE</scope>
    <source>
        <strain evidence="1">MNA-CCFEE 5261</strain>
    </source>
</reference>
<gene>
    <name evidence="1" type="ORF">QFC19_007452</name>
</gene>